<protein>
    <submittedName>
        <fullName evidence="2">Uncharacterized protein</fullName>
    </submittedName>
</protein>
<comment type="caution">
    <text evidence="2">The sequence shown here is derived from an EMBL/GenBank/DDBJ whole genome shotgun (WGS) entry which is preliminary data.</text>
</comment>
<dbReference type="OrthoDB" id="5428890at2759"/>
<keyword evidence="1" id="KW-1133">Transmembrane helix</keyword>
<dbReference type="AlphaFoldDB" id="A0A0F4GRL1"/>
<sequence length="352" mass="39637">MSIASDKSSLETSVTVAPSSAAKVRLLDLLWGGWPPGRQPNAYLAYYAQQCDLFFVEQGELCPISGNVDGHVATHQELADVAMKLIDKSRTKDDIVAELQAPKDSSAATGSPAYTVVENAVNWAARALTCTEIGTLARAFSSRRPLLWKSGSLQSFLADVFVANQPASVQVRLERNFNARNLERLAGVKIEWTNDLSSHLSLRDHDTKVLVFHHAKFLDNIKHDIFPPNLCEETLRTLALLLPASDRNTQRWFRKQKSAHNLDGEAIRCRKLRADDRQIEAFCFWGERLSILKQVFDEAEPKTLSQWWHDRRKGPQWHTFWVAIAVLVLTVFFGVVQSIEGALQVYKAYHPS</sequence>
<reference evidence="2 3" key="1">
    <citation type="submission" date="2015-03" db="EMBL/GenBank/DDBJ databases">
        <title>RNA-seq based gene annotation and comparative genomics of four Zymoseptoria species reveal species-specific pathogenicity related genes and transposable element activity.</title>
        <authorList>
            <person name="Grandaubert J."/>
            <person name="Bhattacharyya A."/>
            <person name="Stukenbrock E.H."/>
        </authorList>
    </citation>
    <scope>NUCLEOTIDE SEQUENCE [LARGE SCALE GENOMIC DNA]</scope>
    <source>
        <strain evidence="2 3">Zb18110</strain>
    </source>
</reference>
<keyword evidence="1" id="KW-0812">Transmembrane</keyword>
<organism evidence="2 3">
    <name type="scientific">Zymoseptoria brevis</name>
    <dbReference type="NCBI Taxonomy" id="1047168"/>
    <lineage>
        <taxon>Eukaryota</taxon>
        <taxon>Fungi</taxon>
        <taxon>Dikarya</taxon>
        <taxon>Ascomycota</taxon>
        <taxon>Pezizomycotina</taxon>
        <taxon>Dothideomycetes</taxon>
        <taxon>Dothideomycetidae</taxon>
        <taxon>Mycosphaerellales</taxon>
        <taxon>Mycosphaerellaceae</taxon>
        <taxon>Zymoseptoria</taxon>
    </lineage>
</organism>
<gene>
    <name evidence="2" type="ORF">TI39_contig386g00005</name>
</gene>
<evidence type="ECO:0000256" key="1">
    <source>
        <dbReference type="SAM" id="Phobius"/>
    </source>
</evidence>
<evidence type="ECO:0000313" key="3">
    <source>
        <dbReference type="Proteomes" id="UP000033647"/>
    </source>
</evidence>
<accession>A0A0F4GRL1</accession>
<keyword evidence="3" id="KW-1185">Reference proteome</keyword>
<dbReference type="Proteomes" id="UP000033647">
    <property type="component" value="Unassembled WGS sequence"/>
</dbReference>
<evidence type="ECO:0000313" key="2">
    <source>
        <dbReference type="EMBL" id="KJX98845.1"/>
    </source>
</evidence>
<keyword evidence="1" id="KW-0472">Membrane</keyword>
<proteinExistence type="predicted"/>
<name>A0A0F4GRL1_9PEZI</name>
<feature type="transmembrane region" description="Helical" evidence="1">
    <location>
        <begin position="320"/>
        <end position="339"/>
    </location>
</feature>
<dbReference type="EMBL" id="LAFY01000378">
    <property type="protein sequence ID" value="KJX98845.1"/>
    <property type="molecule type" value="Genomic_DNA"/>
</dbReference>